<keyword evidence="10 12" id="KW-1133">Transmembrane helix</keyword>
<proteinExistence type="inferred from homology"/>
<dbReference type="NCBIfam" id="TIGR03141">
    <property type="entry name" value="cytochro_ccmD"/>
    <property type="match status" value="1"/>
</dbReference>
<comment type="function">
    <text evidence="1 12">Required for the export of heme to the periplasm for the biogenesis of c-type cytochromes.</text>
</comment>
<keyword evidence="9 12" id="KW-0201">Cytochrome c-type biogenesis</keyword>
<evidence type="ECO:0000256" key="4">
    <source>
        <dbReference type="ARBA" id="ARBA00016461"/>
    </source>
</evidence>
<evidence type="ECO:0000256" key="3">
    <source>
        <dbReference type="ARBA" id="ARBA00008741"/>
    </source>
</evidence>
<name>A0ABY8QA03_9RHOB</name>
<evidence type="ECO:0000313" key="14">
    <source>
        <dbReference type="Proteomes" id="UP001230978"/>
    </source>
</evidence>
<protein>
    <recommendedName>
        <fullName evidence="4 12">Heme exporter protein D</fullName>
    </recommendedName>
</protein>
<evidence type="ECO:0000256" key="10">
    <source>
        <dbReference type="ARBA" id="ARBA00022989"/>
    </source>
</evidence>
<keyword evidence="6 12" id="KW-1003">Cell membrane</keyword>
<evidence type="ECO:0000256" key="12">
    <source>
        <dbReference type="RuleBase" id="RU363101"/>
    </source>
</evidence>
<comment type="similarity">
    <text evidence="3 12">Belongs to the CcmD/CycX/HelD family.</text>
</comment>
<comment type="subcellular location">
    <subcellularLocation>
        <location evidence="2 12">Cell inner membrane</location>
        <topology evidence="2 12">Single-pass membrane protein</topology>
    </subcellularLocation>
</comment>
<gene>
    <name evidence="13" type="primary">ccmD</name>
    <name evidence="13" type="ORF">QF092_04705</name>
</gene>
<dbReference type="Proteomes" id="UP001230978">
    <property type="component" value="Chromosome"/>
</dbReference>
<evidence type="ECO:0000313" key="13">
    <source>
        <dbReference type="EMBL" id="WGV17110.1"/>
    </source>
</evidence>
<reference evidence="13 14" key="1">
    <citation type="submission" date="2023-04" db="EMBL/GenBank/DDBJ databases">
        <title>YMD61, complete Genome.</title>
        <authorList>
            <person name="Zhang J."/>
        </authorList>
    </citation>
    <scope>NUCLEOTIDE SEQUENCE [LARGE SCALE GENOMIC DNA]</scope>
    <source>
        <strain evidence="13 14">YMD61</strain>
    </source>
</reference>
<keyword evidence="7 12" id="KW-0997">Cell inner membrane</keyword>
<feature type="transmembrane region" description="Helical" evidence="12">
    <location>
        <begin position="12"/>
        <end position="32"/>
    </location>
</feature>
<evidence type="ECO:0000256" key="1">
    <source>
        <dbReference type="ARBA" id="ARBA00002442"/>
    </source>
</evidence>
<dbReference type="EMBL" id="CP124535">
    <property type="protein sequence ID" value="WGV17110.1"/>
    <property type="molecule type" value="Genomic_DNA"/>
</dbReference>
<evidence type="ECO:0000256" key="9">
    <source>
        <dbReference type="ARBA" id="ARBA00022748"/>
    </source>
</evidence>
<evidence type="ECO:0000256" key="6">
    <source>
        <dbReference type="ARBA" id="ARBA00022475"/>
    </source>
</evidence>
<evidence type="ECO:0000256" key="11">
    <source>
        <dbReference type="ARBA" id="ARBA00023136"/>
    </source>
</evidence>
<dbReference type="InterPro" id="IPR007078">
    <property type="entry name" value="Haem_export_protD_CcmD"/>
</dbReference>
<sequence>MMPDLGKYAFAVLSSYGASLALLGLIVLLTLWQGRRVKRRLAEVEARAETRTDGGRADG</sequence>
<evidence type="ECO:0000256" key="2">
    <source>
        <dbReference type="ARBA" id="ARBA00004377"/>
    </source>
</evidence>
<evidence type="ECO:0000256" key="8">
    <source>
        <dbReference type="ARBA" id="ARBA00022692"/>
    </source>
</evidence>
<keyword evidence="5 12" id="KW-0813">Transport</keyword>
<keyword evidence="11 12" id="KW-0472">Membrane</keyword>
<dbReference type="RefSeq" id="WP_281468095.1">
    <property type="nucleotide sequence ID" value="NZ_CP124535.1"/>
</dbReference>
<accession>A0ABY8QA03</accession>
<keyword evidence="8 12" id="KW-0812">Transmembrane</keyword>
<organism evidence="13 14">
    <name type="scientific">Fuscovulum ytuae</name>
    <dbReference type="NCBI Taxonomy" id="3042299"/>
    <lineage>
        <taxon>Bacteria</taxon>
        <taxon>Pseudomonadati</taxon>
        <taxon>Pseudomonadota</taxon>
        <taxon>Alphaproteobacteria</taxon>
        <taxon>Rhodobacterales</taxon>
        <taxon>Paracoccaceae</taxon>
        <taxon>Fuscovulum</taxon>
    </lineage>
</organism>
<dbReference type="Pfam" id="PF04995">
    <property type="entry name" value="CcmD"/>
    <property type="match status" value="1"/>
</dbReference>
<evidence type="ECO:0000256" key="7">
    <source>
        <dbReference type="ARBA" id="ARBA00022519"/>
    </source>
</evidence>
<keyword evidence="14" id="KW-1185">Reference proteome</keyword>
<evidence type="ECO:0000256" key="5">
    <source>
        <dbReference type="ARBA" id="ARBA00022448"/>
    </source>
</evidence>